<proteinExistence type="predicted"/>
<dbReference type="PANTHER" id="PTHR34060">
    <property type="entry name" value="POLYKETIDE CYCLASE / DEHYDRASE AND LIPID TRANSPORT PROTEIN"/>
    <property type="match status" value="1"/>
</dbReference>
<dbReference type="InterPro" id="IPR005031">
    <property type="entry name" value="COQ10_START"/>
</dbReference>
<dbReference type="Gene3D" id="3.30.530.20">
    <property type="match status" value="2"/>
</dbReference>
<dbReference type="PANTHER" id="PTHR34060:SF1">
    <property type="entry name" value="POLYKETIDE CYCLASE _ DEHYDRASE AND LIPID TRANSPORT PROTEIN"/>
    <property type="match status" value="1"/>
</dbReference>
<dbReference type="Pfam" id="PF03364">
    <property type="entry name" value="Polyketide_cyc"/>
    <property type="match status" value="2"/>
</dbReference>
<feature type="domain" description="Coenzyme Q-binding protein COQ10 START" evidence="2">
    <location>
        <begin position="205"/>
        <end position="286"/>
    </location>
</feature>
<gene>
    <name evidence="3" type="ORF">Agub_g7513</name>
</gene>
<organism evidence="3 4">
    <name type="scientific">Astrephomene gubernaculifera</name>
    <dbReference type="NCBI Taxonomy" id="47775"/>
    <lineage>
        <taxon>Eukaryota</taxon>
        <taxon>Viridiplantae</taxon>
        <taxon>Chlorophyta</taxon>
        <taxon>core chlorophytes</taxon>
        <taxon>Chlorophyceae</taxon>
        <taxon>CS clade</taxon>
        <taxon>Chlamydomonadales</taxon>
        <taxon>Astrephomenaceae</taxon>
        <taxon>Astrephomene</taxon>
    </lineage>
</organism>
<dbReference type="Proteomes" id="UP001054857">
    <property type="component" value="Unassembled WGS sequence"/>
</dbReference>
<evidence type="ECO:0000313" key="3">
    <source>
        <dbReference type="EMBL" id="GFR46044.1"/>
    </source>
</evidence>
<dbReference type="InterPro" id="IPR023393">
    <property type="entry name" value="START-like_dom_sf"/>
</dbReference>
<dbReference type="EMBL" id="BMAR01000011">
    <property type="protein sequence ID" value="GFR46044.1"/>
    <property type="molecule type" value="Genomic_DNA"/>
</dbReference>
<feature type="region of interest" description="Disordered" evidence="1">
    <location>
        <begin position="134"/>
        <end position="212"/>
    </location>
</feature>
<feature type="compositionally biased region" description="Low complexity" evidence="1">
    <location>
        <begin position="147"/>
        <end position="198"/>
    </location>
</feature>
<keyword evidence="4" id="KW-1185">Reference proteome</keyword>
<dbReference type="AlphaFoldDB" id="A0AAD3DRW5"/>
<evidence type="ECO:0000313" key="4">
    <source>
        <dbReference type="Proteomes" id="UP001054857"/>
    </source>
</evidence>
<protein>
    <recommendedName>
        <fullName evidence="2">Coenzyme Q-binding protein COQ10 START domain-containing protein</fullName>
    </recommendedName>
</protein>
<evidence type="ECO:0000256" key="1">
    <source>
        <dbReference type="SAM" id="MobiDB-lite"/>
    </source>
</evidence>
<sequence length="308" mass="32819">MKALRTQCGNRCSKVTSGRVALPFRGSARSLSCRGTVAQRQADVGVRIDVEKTSWNSRRIFAAVTVPAPKGNVWSALTDYDHLADFIPSLVQNRCLERSGNTATLYQVGAQDVAMGVRFSAAVTLRCSEYPDGGLPEGLMTPPPPGSCTATGSTTTGTESSSSGLGRSSMATSSSDSQDSSEDGGSSSSSSSSSNGGSSSSGGGKAGVEELFPYPTTTVPGVRASDISFELLEGDFQTFRGIWRMQPTGERTTLLSYALYVKPQSWLPVALIQGRIENEVVRNLEAVSRYAESQYQQEQQQQRLQGQL</sequence>
<dbReference type="SUPFAM" id="SSF55961">
    <property type="entry name" value="Bet v1-like"/>
    <property type="match status" value="2"/>
</dbReference>
<accession>A0AAD3DRW5</accession>
<evidence type="ECO:0000259" key="2">
    <source>
        <dbReference type="Pfam" id="PF03364"/>
    </source>
</evidence>
<feature type="domain" description="Coenzyme Q-binding protein COQ10 START" evidence="2">
    <location>
        <begin position="66"/>
        <end position="130"/>
    </location>
</feature>
<comment type="caution">
    <text evidence="3">The sequence shown here is derived from an EMBL/GenBank/DDBJ whole genome shotgun (WGS) entry which is preliminary data.</text>
</comment>
<name>A0AAD3DRW5_9CHLO</name>
<reference evidence="3 4" key="1">
    <citation type="journal article" date="2021" name="Sci. Rep.">
        <title>Genome sequencing of the multicellular alga Astrephomene provides insights into convergent evolution of germ-soma differentiation.</title>
        <authorList>
            <person name="Yamashita S."/>
            <person name="Yamamoto K."/>
            <person name="Matsuzaki R."/>
            <person name="Suzuki S."/>
            <person name="Yamaguchi H."/>
            <person name="Hirooka S."/>
            <person name="Minakuchi Y."/>
            <person name="Miyagishima S."/>
            <person name="Kawachi M."/>
            <person name="Toyoda A."/>
            <person name="Nozaki H."/>
        </authorList>
    </citation>
    <scope>NUCLEOTIDE SEQUENCE [LARGE SCALE GENOMIC DNA]</scope>
    <source>
        <strain evidence="3 4">NIES-4017</strain>
    </source>
</reference>